<comment type="caution">
    <text evidence="2">The sequence shown here is derived from an EMBL/GenBank/DDBJ whole genome shotgun (WGS) entry which is preliminary data.</text>
</comment>
<evidence type="ECO:0000313" key="3">
    <source>
        <dbReference type="Proteomes" id="UP001142489"/>
    </source>
</evidence>
<dbReference type="EMBL" id="JAPFRF010000001">
    <property type="protein sequence ID" value="KAJ7345194.1"/>
    <property type="molecule type" value="Genomic_DNA"/>
</dbReference>
<dbReference type="OrthoDB" id="9031638at2759"/>
<protein>
    <submittedName>
        <fullName evidence="2">Uncharacterized protein</fullName>
    </submittedName>
</protein>
<dbReference type="Proteomes" id="UP001142489">
    <property type="component" value="Unassembled WGS sequence"/>
</dbReference>
<keyword evidence="3" id="KW-1185">Reference proteome</keyword>
<evidence type="ECO:0000313" key="2">
    <source>
        <dbReference type="EMBL" id="KAJ7345194.1"/>
    </source>
</evidence>
<feature type="region of interest" description="Disordered" evidence="1">
    <location>
        <begin position="174"/>
        <end position="196"/>
    </location>
</feature>
<organism evidence="2 3">
    <name type="scientific">Phrynocephalus forsythii</name>
    <dbReference type="NCBI Taxonomy" id="171643"/>
    <lineage>
        <taxon>Eukaryota</taxon>
        <taxon>Metazoa</taxon>
        <taxon>Chordata</taxon>
        <taxon>Craniata</taxon>
        <taxon>Vertebrata</taxon>
        <taxon>Euteleostomi</taxon>
        <taxon>Lepidosauria</taxon>
        <taxon>Squamata</taxon>
        <taxon>Bifurcata</taxon>
        <taxon>Unidentata</taxon>
        <taxon>Episquamata</taxon>
        <taxon>Toxicofera</taxon>
        <taxon>Iguania</taxon>
        <taxon>Acrodonta</taxon>
        <taxon>Agamidae</taxon>
        <taxon>Agaminae</taxon>
        <taxon>Phrynocephalus</taxon>
    </lineage>
</organism>
<accession>A0A9Q1B8S5</accession>
<dbReference type="AlphaFoldDB" id="A0A9Q1B8S5"/>
<reference evidence="2" key="1">
    <citation type="journal article" date="2023" name="DNA Res.">
        <title>Chromosome-level genome assembly of Phrynocephalus forsythii using third-generation DNA sequencing and Hi-C analysis.</title>
        <authorList>
            <person name="Qi Y."/>
            <person name="Zhao W."/>
            <person name="Zhao Y."/>
            <person name="Niu C."/>
            <person name="Cao S."/>
            <person name="Zhang Y."/>
        </authorList>
    </citation>
    <scope>NUCLEOTIDE SEQUENCE</scope>
    <source>
        <tissue evidence="2">Muscle</tissue>
    </source>
</reference>
<gene>
    <name evidence="2" type="ORF">JRQ81_001144</name>
</gene>
<evidence type="ECO:0000256" key="1">
    <source>
        <dbReference type="SAM" id="MobiDB-lite"/>
    </source>
</evidence>
<proteinExistence type="predicted"/>
<sequence>MSKFATSTCECYSKIRLWKGTEFGLSKTLNIVAFSKSCTGPWVWMKTVLTGCLYSPHLQQKCTVNSEAGLTSHPNLKEDIFCMPMEGIPARDGRKAHQVGEQQKRGNCIRGAFSVMSTTGSQKLRKRSTSFRFQLSDSGGRFWEELSIQADCSMMSLHEISCERTNSPVVCLSGDQPEEETPSFQRPAAHVPPSTGRQYDTEMELIHAGVNGNLHTGAGLNLPQRLLKSSGPPQGFDAFAEALRQVPDSLLMEVEPPLSTDLAPNPLMALLPQPLLPSSDGDVPMDDDTAIRKSTEIPILERVGESLRQKKLRATQA</sequence>
<name>A0A9Q1B8S5_9SAUR</name>